<sequence length="440" mass="51104">MEQEKNSNSDNEKLEKITSIIEKDDEDETTESGLDNLPVDQDQDKVVSTEESPFPDITPLLDKKRKKQEDGDQDYEDDQDEDIETEFRGSQKKKRSKAVRSKSTDKEGDKDAEEEEEEEDEEEEKEDVEIVKSIKKTKATPNTTSGRGRVKKEAKAKAPRKKVSIEEKFEEIDPKDAQNYTISELIKKNIIGQTMQSTIEREQQVRQHQQTLRQNQINKASQGIIDEPEDDNSAKVEFVNGKLVIQSQQGYSQNSQLPTDYAVLYESSTLMNNQSYSKRVTAKKWSEPDTKKFYIALRKYGTDFSIIESIFPDRTRSQLKQKYKREERENPSILEDILRGKINFDLEEFKQVSEKAKQAKRDKDEEEKKKLEDISKTAEELEQQEEEGGKANGVSKLNTAQSYQIDATQYQQQQLQQYYASEYQDDYYGNYGNDYMGDYD</sequence>
<feature type="compositionally biased region" description="Acidic residues" evidence="1">
    <location>
        <begin position="110"/>
        <end position="127"/>
    </location>
</feature>
<keyword evidence="4" id="KW-1185">Reference proteome</keyword>
<dbReference type="GO" id="GO:0000126">
    <property type="term" value="C:transcription factor TFIIIB complex"/>
    <property type="evidence" value="ECO:0007669"/>
    <property type="project" value="TreeGrafter"/>
</dbReference>
<dbReference type="SMART" id="SM00717">
    <property type="entry name" value="SANT"/>
    <property type="match status" value="1"/>
</dbReference>
<dbReference type="InterPro" id="IPR039467">
    <property type="entry name" value="TFIIIB_B''_Myb"/>
</dbReference>
<feature type="domain" description="Myb-like" evidence="2">
    <location>
        <begin position="281"/>
        <end position="329"/>
    </location>
</feature>
<evidence type="ECO:0000313" key="3">
    <source>
        <dbReference type="EMBL" id="KAF2072315.1"/>
    </source>
</evidence>
<evidence type="ECO:0000256" key="1">
    <source>
        <dbReference type="SAM" id="MobiDB-lite"/>
    </source>
</evidence>
<dbReference type="SUPFAM" id="SSF46689">
    <property type="entry name" value="Homeodomain-like"/>
    <property type="match status" value="1"/>
</dbReference>
<evidence type="ECO:0000313" key="4">
    <source>
        <dbReference type="Proteomes" id="UP000695562"/>
    </source>
</evidence>
<organism evidence="3 4">
    <name type="scientific">Polysphondylium violaceum</name>
    <dbReference type="NCBI Taxonomy" id="133409"/>
    <lineage>
        <taxon>Eukaryota</taxon>
        <taxon>Amoebozoa</taxon>
        <taxon>Evosea</taxon>
        <taxon>Eumycetozoa</taxon>
        <taxon>Dictyostelia</taxon>
        <taxon>Dictyosteliales</taxon>
        <taxon>Dictyosteliaceae</taxon>
        <taxon>Polysphondylium</taxon>
    </lineage>
</organism>
<feature type="region of interest" description="Disordered" evidence="1">
    <location>
        <begin position="355"/>
        <end position="395"/>
    </location>
</feature>
<feature type="compositionally biased region" description="Basic residues" evidence="1">
    <location>
        <begin position="90"/>
        <end position="100"/>
    </location>
</feature>
<feature type="compositionally biased region" description="Basic and acidic residues" evidence="1">
    <location>
        <begin position="355"/>
        <end position="379"/>
    </location>
</feature>
<feature type="region of interest" description="Disordered" evidence="1">
    <location>
        <begin position="1"/>
        <end position="163"/>
    </location>
</feature>
<dbReference type="EMBL" id="AJWJ01000291">
    <property type="protein sequence ID" value="KAF2072315.1"/>
    <property type="molecule type" value="Genomic_DNA"/>
</dbReference>
<dbReference type="PANTHER" id="PTHR22929">
    <property type="entry name" value="RNA POLYMERASE III TRANSCRIPTION INITIATION FACTOR B"/>
    <property type="match status" value="1"/>
</dbReference>
<dbReference type="InterPro" id="IPR009057">
    <property type="entry name" value="Homeodomain-like_sf"/>
</dbReference>
<dbReference type="Gene3D" id="1.10.10.60">
    <property type="entry name" value="Homeodomain-like"/>
    <property type="match status" value="1"/>
</dbReference>
<dbReference type="PANTHER" id="PTHR22929:SF0">
    <property type="entry name" value="TRANSCRIPTION FACTOR TFIIIB COMPONENT B'' HOMOLOG"/>
    <property type="match status" value="1"/>
</dbReference>
<proteinExistence type="predicted"/>
<dbReference type="AlphaFoldDB" id="A0A8J4UY88"/>
<accession>A0A8J4UY88</accession>
<feature type="compositionally biased region" description="Acidic residues" evidence="1">
    <location>
        <begin position="71"/>
        <end position="84"/>
    </location>
</feature>
<dbReference type="OrthoDB" id="272624at2759"/>
<dbReference type="InterPro" id="IPR001005">
    <property type="entry name" value="SANT/Myb"/>
</dbReference>
<dbReference type="GO" id="GO:0001156">
    <property type="term" value="F:TFIIIC-class transcription factor complex binding"/>
    <property type="evidence" value="ECO:0007669"/>
    <property type="project" value="TreeGrafter"/>
</dbReference>
<evidence type="ECO:0000259" key="2">
    <source>
        <dbReference type="SMART" id="SM00717"/>
    </source>
</evidence>
<protein>
    <recommendedName>
        <fullName evidence="2">Myb-like domain-containing protein</fullName>
    </recommendedName>
</protein>
<reference evidence="3" key="1">
    <citation type="submission" date="2020-01" db="EMBL/GenBank/DDBJ databases">
        <title>Development of genomics and gene disruption for Polysphondylium violaceum indicates a role for the polyketide synthase stlB in stalk morphogenesis.</title>
        <authorList>
            <person name="Narita B."/>
            <person name="Kawabe Y."/>
            <person name="Kin K."/>
            <person name="Saito T."/>
            <person name="Gibbs R."/>
            <person name="Kuspa A."/>
            <person name="Muzny D."/>
            <person name="Queller D."/>
            <person name="Richards S."/>
            <person name="Strassman J."/>
            <person name="Sucgang R."/>
            <person name="Worley K."/>
            <person name="Schaap P."/>
        </authorList>
    </citation>
    <scope>NUCLEOTIDE SEQUENCE</scope>
    <source>
        <strain evidence="3">QSvi11</strain>
    </source>
</reference>
<gene>
    <name evidence="3" type="ORF">CYY_006370</name>
</gene>
<dbReference type="CDD" id="cd00167">
    <property type="entry name" value="SANT"/>
    <property type="match status" value="1"/>
</dbReference>
<dbReference type="GO" id="GO:0070898">
    <property type="term" value="P:RNA polymerase III preinitiation complex assembly"/>
    <property type="evidence" value="ECO:0007669"/>
    <property type="project" value="TreeGrafter"/>
</dbReference>
<comment type="caution">
    <text evidence="3">The sequence shown here is derived from an EMBL/GenBank/DDBJ whole genome shotgun (WGS) entry which is preliminary data.</text>
</comment>
<dbReference type="Pfam" id="PF15963">
    <property type="entry name" value="Myb_DNA-bind_7"/>
    <property type="match status" value="1"/>
</dbReference>
<name>A0A8J4UY88_9MYCE</name>
<feature type="compositionally biased region" description="Basic and acidic residues" evidence="1">
    <location>
        <begin position="1"/>
        <end position="16"/>
    </location>
</feature>
<dbReference type="Proteomes" id="UP000695562">
    <property type="component" value="Unassembled WGS sequence"/>
</dbReference>